<evidence type="ECO:0000256" key="3">
    <source>
        <dbReference type="SAM" id="SignalP"/>
    </source>
</evidence>
<gene>
    <name evidence="4" type="ORF">L596_017023</name>
</gene>
<reference evidence="4 5" key="2">
    <citation type="journal article" date="2019" name="G3 (Bethesda)">
        <title>Hybrid Assembly of the Genome of the Entomopathogenic Nematode Steinernema carpocapsae Identifies the X-Chromosome.</title>
        <authorList>
            <person name="Serra L."/>
            <person name="Macchietto M."/>
            <person name="Macias-Munoz A."/>
            <person name="McGill C.J."/>
            <person name="Rodriguez I.M."/>
            <person name="Rodriguez B."/>
            <person name="Murad R."/>
            <person name="Mortazavi A."/>
        </authorList>
    </citation>
    <scope>NUCLEOTIDE SEQUENCE [LARGE SCALE GENOMIC DNA]</scope>
    <source>
        <strain evidence="4 5">ALL</strain>
    </source>
</reference>
<dbReference type="EMBL" id="AZBU02000005">
    <property type="protein sequence ID" value="TKR75780.1"/>
    <property type="molecule type" value="Genomic_DNA"/>
</dbReference>
<dbReference type="Proteomes" id="UP000298663">
    <property type="component" value="Unassembled WGS sequence"/>
</dbReference>
<sequence length="209" mass="23511">MLLRLNFVVFVLSGLSTLSSAKSTLLKVSVSKFSTQSLLDYNQFFTISATHKLSNGAQQSIQSWPLETALKFENLELWIRLDDENLEDLELSFYIEKTPRGPVFDYFDTKPFEFWNLVRNEGNKKSVHGYFEIEYEAKSDMEEPEMQLCNAPASGIYGVKIIWIGVLLVLVAVLVYGACRKGAKPGSVTQDTQDAPIIPPPPYSACQQV</sequence>
<organism evidence="4 5">
    <name type="scientific">Steinernema carpocapsae</name>
    <name type="common">Entomopathogenic nematode</name>
    <dbReference type="NCBI Taxonomy" id="34508"/>
    <lineage>
        <taxon>Eukaryota</taxon>
        <taxon>Metazoa</taxon>
        <taxon>Ecdysozoa</taxon>
        <taxon>Nematoda</taxon>
        <taxon>Chromadorea</taxon>
        <taxon>Rhabditida</taxon>
        <taxon>Tylenchina</taxon>
        <taxon>Panagrolaimomorpha</taxon>
        <taxon>Strongyloidoidea</taxon>
        <taxon>Steinernematidae</taxon>
        <taxon>Steinernema</taxon>
    </lineage>
</organism>
<feature type="transmembrane region" description="Helical" evidence="2">
    <location>
        <begin position="157"/>
        <end position="179"/>
    </location>
</feature>
<dbReference type="AlphaFoldDB" id="A0A4U5N0J4"/>
<feature type="signal peptide" evidence="3">
    <location>
        <begin position="1"/>
        <end position="21"/>
    </location>
</feature>
<evidence type="ECO:0000313" key="5">
    <source>
        <dbReference type="Proteomes" id="UP000298663"/>
    </source>
</evidence>
<feature type="chain" id="PRO_5021004752" evidence="3">
    <location>
        <begin position="22"/>
        <end position="209"/>
    </location>
</feature>
<comment type="caution">
    <text evidence="4">The sequence shown here is derived from an EMBL/GenBank/DDBJ whole genome shotgun (WGS) entry which is preliminary data.</text>
</comment>
<evidence type="ECO:0000256" key="1">
    <source>
        <dbReference type="SAM" id="MobiDB-lite"/>
    </source>
</evidence>
<evidence type="ECO:0000256" key="2">
    <source>
        <dbReference type="SAM" id="Phobius"/>
    </source>
</evidence>
<evidence type="ECO:0000313" key="4">
    <source>
        <dbReference type="EMBL" id="TKR75780.1"/>
    </source>
</evidence>
<keyword evidence="2" id="KW-1133">Transmembrane helix</keyword>
<keyword evidence="2" id="KW-0472">Membrane</keyword>
<keyword evidence="3" id="KW-0732">Signal</keyword>
<keyword evidence="5" id="KW-1185">Reference proteome</keyword>
<keyword evidence="2" id="KW-0812">Transmembrane</keyword>
<protein>
    <submittedName>
        <fullName evidence="4">Uncharacterized protein</fullName>
    </submittedName>
</protein>
<accession>A0A4U5N0J4</accession>
<name>A0A4U5N0J4_STECR</name>
<reference evidence="4 5" key="1">
    <citation type="journal article" date="2015" name="Genome Biol.">
        <title>Comparative genomics of Steinernema reveals deeply conserved gene regulatory networks.</title>
        <authorList>
            <person name="Dillman A.R."/>
            <person name="Macchietto M."/>
            <person name="Porter C.F."/>
            <person name="Rogers A."/>
            <person name="Williams B."/>
            <person name="Antoshechkin I."/>
            <person name="Lee M.M."/>
            <person name="Goodwin Z."/>
            <person name="Lu X."/>
            <person name="Lewis E.E."/>
            <person name="Goodrich-Blair H."/>
            <person name="Stock S.P."/>
            <person name="Adams B.J."/>
            <person name="Sternberg P.W."/>
            <person name="Mortazavi A."/>
        </authorList>
    </citation>
    <scope>NUCLEOTIDE SEQUENCE [LARGE SCALE GENOMIC DNA]</scope>
    <source>
        <strain evidence="4 5">ALL</strain>
    </source>
</reference>
<proteinExistence type="predicted"/>
<feature type="region of interest" description="Disordered" evidence="1">
    <location>
        <begin position="184"/>
        <end position="204"/>
    </location>
</feature>